<keyword evidence="2" id="KW-1185">Reference proteome</keyword>
<sequence>MAPPDCALVLQEPRGEGRPLAPRPQAPYTSRGSVSRVLPGKTRRASRAFLRRKVEWRVHPKPQLPARQPEAGREEGEEGKVCCICTDEALPLRDLPFAPPECTLGQEEQVGVRGLYFRAGMVPEGRERLSQPQLQGLKYDTPESEGKKKLKEESAGVSPGLVPLRQPFCWRWSCECKWRRSAGVQTQSGNRGSLEEKLSPDRCLGWTSPRGGQRLSSKSLGFFLPPLATESWRIRPAGARFFPLLHHHQQHPPPPRTRAGGCTSLSLSFFRKSGQLRLRPRGPRFSPNPGVTADPRGLSSLEAQVGGWQEEPTAKLQGGAAAAIPASAPRRDRGRVRAAPERALRKVLLVRPWLPGLWPRPAGAMRARAASRPVRVANSEFKRNDNHCITCLVGQDSAESRFWCP</sequence>
<organism evidence="2 3">
    <name type="scientific">Equus przewalskii</name>
    <name type="common">Przewalski's horse</name>
    <name type="synonym">Equus caballus przewalskii</name>
    <dbReference type="NCBI Taxonomy" id="9798"/>
    <lineage>
        <taxon>Eukaryota</taxon>
        <taxon>Metazoa</taxon>
        <taxon>Chordata</taxon>
        <taxon>Craniata</taxon>
        <taxon>Vertebrata</taxon>
        <taxon>Euteleostomi</taxon>
        <taxon>Mammalia</taxon>
        <taxon>Eutheria</taxon>
        <taxon>Laurasiatheria</taxon>
        <taxon>Perissodactyla</taxon>
        <taxon>Equidae</taxon>
        <taxon>Equus</taxon>
    </lineage>
</organism>
<reference evidence="3" key="1">
    <citation type="submission" date="2025-08" db="UniProtKB">
        <authorList>
            <consortium name="RefSeq"/>
        </authorList>
    </citation>
    <scope>IDENTIFICATION</scope>
    <source>
        <tissue evidence="3">Blood</tissue>
    </source>
</reference>
<proteinExistence type="predicted"/>
<evidence type="ECO:0000313" key="3">
    <source>
        <dbReference type="RefSeq" id="XP_070426104.1"/>
    </source>
</evidence>
<evidence type="ECO:0000256" key="1">
    <source>
        <dbReference type="SAM" id="MobiDB-lite"/>
    </source>
</evidence>
<dbReference type="RefSeq" id="XP_070426104.1">
    <property type="nucleotide sequence ID" value="XM_070570003.1"/>
</dbReference>
<name>A0ABM4KD41_EQUPR</name>
<dbReference type="GeneID" id="139075216"/>
<accession>A0ABM4KD41</accession>
<gene>
    <name evidence="3" type="primary">LOC139075216</name>
</gene>
<protein>
    <submittedName>
        <fullName evidence="3">Uncharacterized protein</fullName>
    </submittedName>
</protein>
<evidence type="ECO:0000313" key="2">
    <source>
        <dbReference type="Proteomes" id="UP001652662"/>
    </source>
</evidence>
<dbReference type="Proteomes" id="UP001652662">
    <property type="component" value="Chromosome 13"/>
</dbReference>
<feature type="region of interest" description="Disordered" evidence="1">
    <location>
        <begin position="1"/>
        <end position="45"/>
    </location>
</feature>
<feature type="region of interest" description="Disordered" evidence="1">
    <location>
        <begin position="317"/>
        <end position="337"/>
    </location>
</feature>